<gene>
    <name evidence="2" type="ORF">PFTANZ_01995</name>
</gene>
<keyword evidence="1" id="KW-0472">Membrane</keyword>
<reference evidence="2 3" key="2">
    <citation type="submission" date="2013-02" db="EMBL/GenBank/DDBJ databases">
        <title>The Genome Sequence of Plasmodium falciparum Tanzania (2000708).</title>
        <authorList>
            <consortium name="The Broad Institute Genome Sequencing Platform"/>
            <consortium name="The Broad Institute Genome Sequencing Center for Infectious Disease"/>
            <person name="Neafsey D."/>
            <person name="Cheeseman I."/>
            <person name="Volkman S."/>
            <person name="Adams J."/>
            <person name="Walker B."/>
            <person name="Young S.K."/>
            <person name="Zeng Q."/>
            <person name="Gargeya S."/>
            <person name="Fitzgerald M."/>
            <person name="Haas B."/>
            <person name="Abouelleil A."/>
            <person name="Alvarado L."/>
            <person name="Arachchi H.M."/>
            <person name="Berlin A.M."/>
            <person name="Chapman S.B."/>
            <person name="Dewar J."/>
            <person name="Goldberg J."/>
            <person name="Griggs A."/>
            <person name="Gujja S."/>
            <person name="Hansen M."/>
            <person name="Howarth C."/>
            <person name="Imamovic A."/>
            <person name="Larimer J."/>
            <person name="McCowan C."/>
            <person name="Murphy C."/>
            <person name="Neiman D."/>
            <person name="Pearson M."/>
            <person name="Priest M."/>
            <person name="Roberts A."/>
            <person name="Saif S."/>
            <person name="Shea T."/>
            <person name="Sisk P."/>
            <person name="Sykes S."/>
            <person name="Wortman J."/>
            <person name="Nusbaum C."/>
            <person name="Birren B."/>
        </authorList>
    </citation>
    <scope>NUCLEOTIDE SEQUENCE [LARGE SCALE GENOMIC DNA]</scope>
    <source>
        <strain evidence="3">Tanzania (2000708)</strain>
    </source>
</reference>
<keyword evidence="1" id="KW-1133">Transmembrane helix</keyword>
<dbReference type="EMBL" id="KI926373">
    <property type="protein sequence ID" value="ETW37304.1"/>
    <property type="molecule type" value="Genomic_DNA"/>
</dbReference>
<sequence length="62" mass="7325">MRCCTVTTIICLFIIEIIFVNFINVQQYGFHYLITITFKIKMLSSQNKDTTFSFFILSTIME</sequence>
<evidence type="ECO:0000313" key="3">
    <source>
        <dbReference type="Proteomes" id="UP000030708"/>
    </source>
</evidence>
<accession>A0A024W8R4</accession>
<reference evidence="2 3" key="1">
    <citation type="submission" date="2013-02" db="EMBL/GenBank/DDBJ databases">
        <title>The Genome Annotation of Plasmodium falciparum Tanzania (2000708).</title>
        <authorList>
            <consortium name="The Broad Institute Genome Sequencing Platform"/>
            <consortium name="The Broad Institute Genome Sequencing Center for Infectious Disease"/>
            <person name="Neafsey D."/>
            <person name="Hoffman S."/>
            <person name="Volkman S."/>
            <person name="Rosenthal P."/>
            <person name="Walker B."/>
            <person name="Young S.K."/>
            <person name="Zeng Q."/>
            <person name="Gargeya S."/>
            <person name="Fitzgerald M."/>
            <person name="Haas B."/>
            <person name="Abouelleil A."/>
            <person name="Allen A.W."/>
            <person name="Alvarado L."/>
            <person name="Arachchi H.M."/>
            <person name="Berlin A.M."/>
            <person name="Chapman S.B."/>
            <person name="Gainer-Dewar J."/>
            <person name="Goldberg J."/>
            <person name="Griggs A."/>
            <person name="Gujja S."/>
            <person name="Hansen M."/>
            <person name="Howarth C."/>
            <person name="Imamovic A."/>
            <person name="Ireland A."/>
            <person name="Larimer J."/>
            <person name="McCowan C."/>
            <person name="Murphy C."/>
            <person name="Pearson M."/>
            <person name="Poon T.W."/>
            <person name="Priest M."/>
            <person name="Roberts A."/>
            <person name="Saif S."/>
            <person name="Shea T."/>
            <person name="Sisk P."/>
            <person name="Sykes S."/>
            <person name="Wortman J."/>
            <person name="Nusbaum C."/>
            <person name="Birren B."/>
        </authorList>
    </citation>
    <scope>NUCLEOTIDE SEQUENCE [LARGE SCALE GENOMIC DNA]</scope>
    <source>
        <strain evidence="3">Tanzania (2000708)</strain>
    </source>
</reference>
<dbReference type="AlphaFoldDB" id="A0A024W8R4"/>
<keyword evidence="1" id="KW-0812">Transmembrane</keyword>
<dbReference type="Proteomes" id="UP000030708">
    <property type="component" value="Unassembled WGS sequence"/>
</dbReference>
<proteinExistence type="predicted"/>
<evidence type="ECO:0000313" key="2">
    <source>
        <dbReference type="EMBL" id="ETW37304.1"/>
    </source>
</evidence>
<name>A0A024W8R4_PLAFA</name>
<protein>
    <submittedName>
        <fullName evidence="2">Uncharacterized protein</fullName>
    </submittedName>
</protein>
<feature type="transmembrane region" description="Helical" evidence="1">
    <location>
        <begin position="6"/>
        <end position="25"/>
    </location>
</feature>
<evidence type="ECO:0000256" key="1">
    <source>
        <dbReference type="SAM" id="Phobius"/>
    </source>
</evidence>
<organism evidence="2 3">
    <name type="scientific">Plasmodium falciparum Tanzania</name>
    <name type="common">2000708</name>
    <dbReference type="NCBI Taxonomy" id="1036725"/>
    <lineage>
        <taxon>Eukaryota</taxon>
        <taxon>Sar</taxon>
        <taxon>Alveolata</taxon>
        <taxon>Apicomplexa</taxon>
        <taxon>Aconoidasida</taxon>
        <taxon>Haemosporida</taxon>
        <taxon>Plasmodiidae</taxon>
        <taxon>Plasmodium</taxon>
        <taxon>Plasmodium (Laverania)</taxon>
    </lineage>
</organism>